<reference evidence="1 2" key="1">
    <citation type="submission" date="2020-08" db="EMBL/GenBank/DDBJ databases">
        <title>Genomic Encyclopedia of Type Strains, Phase III (KMG-III): the genomes of soil and plant-associated and newly described type strains.</title>
        <authorList>
            <person name="Whitman W."/>
        </authorList>
    </citation>
    <scope>NUCLEOTIDE SEQUENCE [LARGE SCALE GENOMIC DNA]</scope>
    <source>
        <strain evidence="1 2">CECT 7247</strain>
    </source>
</reference>
<comment type="caution">
    <text evidence="1">The sequence shown here is derived from an EMBL/GenBank/DDBJ whole genome shotgun (WGS) entry which is preliminary data.</text>
</comment>
<dbReference type="EMBL" id="JACHXO010000009">
    <property type="protein sequence ID" value="MBB3196885.1"/>
    <property type="molecule type" value="Genomic_DNA"/>
</dbReference>
<gene>
    <name evidence="1" type="ORF">FHS28_004310</name>
</gene>
<name>A0ABR6GXU9_9BURK</name>
<protein>
    <submittedName>
        <fullName evidence="1">Uncharacterized protein</fullName>
    </submittedName>
</protein>
<keyword evidence="2" id="KW-1185">Reference proteome</keyword>
<evidence type="ECO:0000313" key="2">
    <source>
        <dbReference type="Proteomes" id="UP000574369"/>
    </source>
</evidence>
<proteinExistence type="predicted"/>
<dbReference type="Proteomes" id="UP000574369">
    <property type="component" value="Unassembled WGS sequence"/>
</dbReference>
<dbReference type="Gene3D" id="3.30.420.10">
    <property type="entry name" value="Ribonuclease H-like superfamily/Ribonuclease H"/>
    <property type="match status" value="1"/>
</dbReference>
<accession>A0ABR6GXU9</accession>
<sequence length="249" mass="27161">MRIFIDTEFIETTEGPCFISAAFLTDAGRQLYSEITVAEAEDLLRHHPNPFVADQVLPQLGRVPGVPWAEIGAHLLHWLDSLGADDVEIVYDYNVDFLLVEQLLASSDAPLAATMRAAHVGYLLDDLEGKAAAESAWHALEATHGIARHHALADAYALRARFEAVHRVAEPVEWRTVEVDATVTVVIPEFEIVHAETHDGALTLCIGEGTPNVDWRSLTVGQRLRCAVETGPATRVLSAEVLSQAGTEV</sequence>
<evidence type="ECO:0000313" key="1">
    <source>
        <dbReference type="EMBL" id="MBB3196885.1"/>
    </source>
</evidence>
<organism evidence="1 2">
    <name type="scientific">Roseateles terrae</name>
    <dbReference type="NCBI Taxonomy" id="431060"/>
    <lineage>
        <taxon>Bacteria</taxon>
        <taxon>Pseudomonadati</taxon>
        <taxon>Pseudomonadota</taxon>
        <taxon>Betaproteobacteria</taxon>
        <taxon>Burkholderiales</taxon>
        <taxon>Sphaerotilaceae</taxon>
        <taxon>Roseateles</taxon>
    </lineage>
</organism>
<dbReference type="InterPro" id="IPR036397">
    <property type="entry name" value="RNaseH_sf"/>
</dbReference>
<dbReference type="RefSeq" id="WP_088453855.1">
    <property type="nucleotide sequence ID" value="NZ_JACHXO010000009.1"/>
</dbReference>